<dbReference type="SUPFAM" id="SSF140959">
    <property type="entry name" value="Indolic compounds 2,3-dioxygenase-like"/>
    <property type="match status" value="1"/>
</dbReference>
<dbReference type="RefSeq" id="WP_217641772.1">
    <property type="nucleotide sequence ID" value="NZ_FOMZ01000014.1"/>
</dbReference>
<evidence type="ECO:0000313" key="1">
    <source>
        <dbReference type="EMBL" id="SFE48359.1"/>
    </source>
</evidence>
<dbReference type="GO" id="GO:0020037">
    <property type="term" value="F:heme binding"/>
    <property type="evidence" value="ECO:0007669"/>
    <property type="project" value="InterPro"/>
</dbReference>
<dbReference type="PANTHER" id="PTHR10138">
    <property type="entry name" value="TRYPTOPHAN 2,3-DIOXYGENASE"/>
    <property type="match status" value="1"/>
</dbReference>
<name>A0A1I2AX68_9ACTN</name>
<keyword evidence="1" id="KW-0223">Dioxygenase</keyword>
<evidence type="ECO:0000313" key="2">
    <source>
        <dbReference type="Proteomes" id="UP000198716"/>
    </source>
</evidence>
<proteinExistence type="predicted"/>
<dbReference type="Gene3D" id="1.20.58.480">
    <property type="match status" value="2"/>
</dbReference>
<dbReference type="AlphaFoldDB" id="A0A1I2AX68"/>
<protein>
    <submittedName>
        <fullName evidence="1">Tryptophan 2,3-dioxygenase</fullName>
    </submittedName>
</protein>
<dbReference type="EMBL" id="FOMZ01000014">
    <property type="protein sequence ID" value="SFE48359.1"/>
    <property type="molecule type" value="Genomic_DNA"/>
</dbReference>
<keyword evidence="1" id="KW-0560">Oxidoreductase</keyword>
<dbReference type="GO" id="GO:0046872">
    <property type="term" value="F:metal ion binding"/>
    <property type="evidence" value="ECO:0007669"/>
    <property type="project" value="InterPro"/>
</dbReference>
<gene>
    <name evidence="1" type="ORF">SAMN04487819_114165</name>
</gene>
<dbReference type="GO" id="GO:0004833">
    <property type="term" value="F:L-tryptophan 2,3-dioxygenase activity"/>
    <property type="evidence" value="ECO:0007669"/>
    <property type="project" value="InterPro"/>
</dbReference>
<sequence>MDTEVSYHGYLRLGELLSLQHPLSETHDTEHTVLSEHFFIICHQTCELWLKQILADLSAVEEAFSTMRPAELERAVDLLYRVGDLLRMLHEQLVALERLPLEDFADFRRHLGSASGAQSSQFRELDRIIGNASRSGTLYPAFARGVERTGGTMAKIVEAGVAAGTEHRIVEALLHLGNGYLRWKVGHVGLTSRVLGETPGTGGSSGVTYLLDRATLPFTELRLLRGEVHRRVATAEGAAADGRDSRTE</sequence>
<dbReference type="InterPro" id="IPR004981">
    <property type="entry name" value="Trp_2_3_dOase"/>
</dbReference>
<dbReference type="PANTHER" id="PTHR10138:SF0">
    <property type="entry name" value="TRYPTOPHAN 2,3-DIOXYGENASE"/>
    <property type="match status" value="1"/>
</dbReference>
<accession>A0A1I2AX68</accession>
<dbReference type="Pfam" id="PF03301">
    <property type="entry name" value="Trp_dioxygenase"/>
    <property type="match status" value="1"/>
</dbReference>
<dbReference type="GO" id="GO:0019442">
    <property type="term" value="P:L-tryptophan catabolic process to acetyl-CoA"/>
    <property type="evidence" value="ECO:0007669"/>
    <property type="project" value="TreeGrafter"/>
</dbReference>
<dbReference type="GO" id="GO:0019441">
    <property type="term" value="P:L-tryptophan catabolic process to kynurenine"/>
    <property type="evidence" value="ECO:0007669"/>
    <property type="project" value="InterPro"/>
</dbReference>
<dbReference type="Proteomes" id="UP000198716">
    <property type="component" value="Unassembled WGS sequence"/>
</dbReference>
<dbReference type="InterPro" id="IPR037217">
    <property type="entry name" value="Trp/Indoleamine_2_3_dOase-like"/>
</dbReference>
<reference evidence="2" key="1">
    <citation type="submission" date="2016-10" db="EMBL/GenBank/DDBJ databases">
        <authorList>
            <person name="Varghese N."/>
            <person name="Submissions S."/>
        </authorList>
    </citation>
    <scope>NUCLEOTIDE SEQUENCE [LARGE SCALE GENOMIC DNA]</scope>
    <source>
        <strain evidence="2">DSM 45004</strain>
    </source>
</reference>
<organism evidence="1 2">
    <name type="scientific">Actinopolyspora alba</name>
    <dbReference type="NCBI Taxonomy" id="673379"/>
    <lineage>
        <taxon>Bacteria</taxon>
        <taxon>Bacillati</taxon>
        <taxon>Actinomycetota</taxon>
        <taxon>Actinomycetes</taxon>
        <taxon>Actinopolysporales</taxon>
        <taxon>Actinopolysporaceae</taxon>
        <taxon>Actinopolyspora</taxon>
        <taxon>Actinopolyspora alba group</taxon>
    </lineage>
</organism>
<keyword evidence="2" id="KW-1185">Reference proteome</keyword>